<dbReference type="PANTHER" id="PTHR34109:SF1">
    <property type="entry name" value="VOC DOMAIN-CONTAINING PROTEIN"/>
    <property type="match status" value="1"/>
</dbReference>
<organism evidence="2 3">
    <name type="scientific">Azospirillum rugosum</name>
    <dbReference type="NCBI Taxonomy" id="416170"/>
    <lineage>
        <taxon>Bacteria</taxon>
        <taxon>Pseudomonadati</taxon>
        <taxon>Pseudomonadota</taxon>
        <taxon>Alphaproteobacteria</taxon>
        <taxon>Rhodospirillales</taxon>
        <taxon>Azospirillaceae</taxon>
        <taxon>Azospirillum</taxon>
    </lineage>
</organism>
<dbReference type="Proteomes" id="UP000781958">
    <property type="component" value="Unassembled WGS sequence"/>
</dbReference>
<accession>A0ABS4SGX1</accession>
<evidence type="ECO:0000259" key="1">
    <source>
        <dbReference type="PROSITE" id="PS51819"/>
    </source>
</evidence>
<proteinExistence type="predicted"/>
<dbReference type="EMBL" id="JAGINP010000002">
    <property type="protein sequence ID" value="MBP2291217.1"/>
    <property type="molecule type" value="Genomic_DNA"/>
</dbReference>
<evidence type="ECO:0000313" key="2">
    <source>
        <dbReference type="EMBL" id="MBP2291217.1"/>
    </source>
</evidence>
<dbReference type="SUPFAM" id="SSF54593">
    <property type="entry name" value="Glyoxalase/Bleomycin resistance protein/Dihydroxybiphenyl dioxygenase"/>
    <property type="match status" value="1"/>
</dbReference>
<name>A0ABS4SGX1_9PROT</name>
<reference evidence="2 3" key="1">
    <citation type="submission" date="2021-03" db="EMBL/GenBank/DDBJ databases">
        <title>Genomic Encyclopedia of Type Strains, Phase III (KMG-III): the genomes of soil and plant-associated and newly described type strains.</title>
        <authorList>
            <person name="Whitman W."/>
        </authorList>
    </citation>
    <scope>NUCLEOTIDE SEQUENCE [LARGE SCALE GENOMIC DNA]</scope>
    <source>
        <strain evidence="2 3">IMMIB AFH-6</strain>
    </source>
</reference>
<dbReference type="InterPro" id="IPR029068">
    <property type="entry name" value="Glyas_Bleomycin-R_OHBP_Dase"/>
</dbReference>
<dbReference type="Gene3D" id="3.30.720.120">
    <property type="match status" value="1"/>
</dbReference>
<dbReference type="CDD" id="cd07246">
    <property type="entry name" value="VOC_like"/>
    <property type="match status" value="1"/>
</dbReference>
<dbReference type="RefSeq" id="WP_209764583.1">
    <property type="nucleotide sequence ID" value="NZ_JAGINP010000002.1"/>
</dbReference>
<dbReference type="InterPro" id="IPR004360">
    <property type="entry name" value="Glyas_Fos-R_dOase_dom"/>
</dbReference>
<dbReference type="PROSITE" id="PS51819">
    <property type="entry name" value="VOC"/>
    <property type="match status" value="1"/>
</dbReference>
<dbReference type="Gene3D" id="3.30.720.110">
    <property type="match status" value="1"/>
</dbReference>
<gene>
    <name evidence="2" type="ORF">J2851_000959</name>
</gene>
<feature type="domain" description="VOC" evidence="1">
    <location>
        <begin position="18"/>
        <end position="141"/>
    </location>
</feature>
<dbReference type="Pfam" id="PF00903">
    <property type="entry name" value="Glyoxalase"/>
    <property type="match status" value="1"/>
</dbReference>
<protein>
    <submittedName>
        <fullName evidence="2">Glyoxalase superfamily protein PhnB</fullName>
    </submittedName>
</protein>
<dbReference type="PANTHER" id="PTHR34109">
    <property type="entry name" value="BNAUNNG04460D PROTEIN-RELATED"/>
    <property type="match status" value="1"/>
</dbReference>
<sequence length="143" mass="15649">MSTTDTEFPAVPKDLPPLVGGVVPHLTLSDAAAAIDFYTRAFGAQELARIPAQDGKRLMHAHLRINGSSIMFNDAFAECGQGLVPPQAFALHLQVDDVQVWWTRAVEAGAEVAMPLQDMFWGDRYGQIRDPFGVTWSLASPIR</sequence>
<keyword evidence="3" id="KW-1185">Reference proteome</keyword>
<dbReference type="InterPro" id="IPR037523">
    <property type="entry name" value="VOC_core"/>
</dbReference>
<evidence type="ECO:0000313" key="3">
    <source>
        <dbReference type="Proteomes" id="UP000781958"/>
    </source>
</evidence>
<comment type="caution">
    <text evidence="2">The sequence shown here is derived from an EMBL/GenBank/DDBJ whole genome shotgun (WGS) entry which is preliminary data.</text>
</comment>